<dbReference type="AlphaFoldDB" id="A0A0C9WXJ4"/>
<keyword evidence="2" id="KW-1185">Reference proteome</keyword>
<evidence type="ECO:0000313" key="1">
    <source>
        <dbReference type="EMBL" id="KIJ90106.1"/>
    </source>
</evidence>
<dbReference type="HOGENOM" id="CLU_3069059_0_0_1"/>
<dbReference type="EMBL" id="KN839285">
    <property type="protein sequence ID" value="KIJ90106.1"/>
    <property type="molecule type" value="Genomic_DNA"/>
</dbReference>
<reference evidence="2" key="2">
    <citation type="submission" date="2015-01" db="EMBL/GenBank/DDBJ databases">
        <title>Evolutionary Origins and Diversification of the Mycorrhizal Mutualists.</title>
        <authorList>
            <consortium name="DOE Joint Genome Institute"/>
            <consortium name="Mycorrhizal Genomics Consortium"/>
            <person name="Kohler A."/>
            <person name="Kuo A."/>
            <person name="Nagy L.G."/>
            <person name="Floudas D."/>
            <person name="Copeland A."/>
            <person name="Barry K.W."/>
            <person name="Cichocki N."/>
            <person name="Veneault-Fourrey C."/>
            <person name="LaButti K."/>
            <person name="Lindquist E.A."/>
            <person name="Lipzen A."/>
            <person name="Lundell T."/>
            <person name="Morin E."/>
            <person name="Murat C."/>
            <person name="Riley R."/>
            <person name="Ohm R."/>
            <person name="Sun H."/>
            <person name="Tunlid A."/>
            <person name="Henrissat B."/>
            <person name="Grigoriev I.V."/>
            <person name="Hibbett D.S."/>
            <person name="Martin F."/>
        </authorList>
    </citation>
    <scope>NUCLEOTIDE SEQUENCE [LARGE SCALE GENOMIC DNA]</scope>
    <source>
        <strain evidence="2">LaAM-08-1</strain>
    </source>
</reference>
<gene>
    <name evidence="1" type="ORF">K443DRAFT_686963</name>
</gene>
<name>A0A0C9WXJ4_9AGAR</name>
<sequence>MEHLCYVISDVGELEPIKSSEPGANVSAQLVQNSGLAQRPAASIRAVLKPCVA</sequence>
<protein>
    <submittedName>
        <fullName evidence="1">Uncharacterized protein</fullName>
    </submittedName>
</protein>
<proteinExistence type="predicted"/>
<reference evidence="1 2" key="1">
    <citation type="submission" date="2014-04" db="EMBL/GenBank/DDBJ databases">
        <authorList>
            <consortium name="DOE Joint Genome Institute"/>
            <person name="Kuo A."/>
            <person name="Kohler A."/>
            <person name="Nagy L.G."/>
            <person name="Floudas D."/>
            <person name="Copeland A."/>
            <person name="Barry K.W."/>
            <person name="Cichocki N."/>
            <person name="Veneault-Fourrey C."/>
            <person name="LaButti K."/>
            <person name="Lindquist E.A."/>
            <person name="Lipzen A."/>
            <person name="Lundell T."/>
            <person name="Morin E."/>
            <person name="Murat C."/>
            <person name="Sun H."/>
            <person name="Tunlid A."/>
            <person name="Henrissat B."/>
            <person name="Grigoriev I.V."/>
            <person name="Hibbett D.S."/>
            <person name="Martin F."/>
            <person name="Nordberg H.P."/>
            <person name="Cantor M.N."/>
            <person name="Hua S.X."/>
        </authorList>
    </citation>
    <scope>NUCLEOTIDE SEQUENCE [LARGE SCALE GENOMIC DNA]</scope>
    <source>
        <strain evidence="1 2">LaAM-08-1</strain>
    </source>
</reference>
<evidence type="ECO:0000313" key="2">
    <source>
        <dbReference type="Proteomes" id="UP000054477"/>
    </source>
</evidence>
<dbReference type="Proteomes" id="UP000054477">
    <property type="component" value="Unassembled WGS sequence"/>
</dbReference>
<accession>A0A0C9WXJ4</accession>
<organism evidence="1 2">
    <name type="scientific">Laccaria amethystina LaAM-08-1</name>
    <dbReference type="NCBI Taxonomy" id="1095629"/>
    <lineage>
        <taxon>Eukaryota</taxon>
        <taxon>Fungi</taxon>
        <taxon>Dikarya</taxon>
        <taxon>Basidiomycota</taxon>
        <taxon>Agaricomycotina</taxon>
        <taxon>Agaricomycetes</taxon>
        <taxon>Agaricomycetidae</taxon>
        <taxon>Agaricales</taxon>
        <taxon>Agaricineae</taxon>
        <taxon>Hydnangiaceae</taxon>
        <taxon>Laccaria</taxon>
    </lineage>
</organism>